<dbReference type="AlphaFoldDB" id="A0A0A0EPD0"/>
<dbReference type="eggNOG" id="COG1629">
    <property type="taxonomic scope" value="Bacteria"/>
</dbReference>
<dbReference type="PANTHER" id="PTHR47234:SF1">
    <property type="entry name" value="TONB-DEPENDENT RECEPTOR"/>
    <property type="match status" value="1"/>
</dbReference>
<keyword evidence="6 8" id="KW-0472">Membrane</keyword>
<comment type="subcellular location">
    <subcellularLocation>
        <location evidence="1 8">Cell outer membrane</location>
        <topology evidence="1 8">Multi-pass membrane protein</topology>
    </subcellularLocation>
</comment>
<dbReference type="eggNOG" id="COG4771">
    <property type="taxonomic scope" value="Bacteria"/>
</dbReference>
<dbReference type="OrthoDB" id="6276154at2"/>
<comment type="similarity">
    <text evidence="8 9">Belongs to the TonB-dependent receptor family.</text>
</comment>
<evidence type="ECO:0000256" key="3">
    <source>
        <dbReference type="ARBA" id="ARBA00022452"/>
    </source>
</evidence>
<evidence type="ECO:0000256" key="6">
    <source>
        <dbReference type="ARBA" id="ARBA00023136"/>
    </source>
</evidence>
<evidence type="ECO:0000313" key="13">
    <source>
        <dbReference type="EMBL" id="KGM51978.1"/>
    </source>
</evidence>
<feature type="domain" description="TonB-dependent receptor-like beta-barrel" evidence="11">
    <location>
        <begin position="459"/>
        <end position="901"/>
    </location>
</feature>
<sequence>MPSRRSQLQRSPLTAALFAALLVPASGSLFAQDVNADQDTPASTQAKNLDRVTVTGSLIPQTAVETFTPVTVISAEDIQARGFTSVTDVLQQSSFATGSIQGSQTSASFTQGAETISMFGLAPGYTKYLINGRPMADYPALYNGSDTFNNISGIPVDLVERIEILPGGQSSLYGSDAIAGVVNIILRKNMDGASISVRGGTYTDGGGDSGRITAATGFSTATGRLNGVVGAQYENSEPIWGYQRDITKQFYRNGTSAPIASRDWLVHSPFTSYNFMDPNNCANVTDAFAGTVDFRSRAGFGDYCGSFMTPGYRTLKNGKDSLQLYSHATFDLNDNHQLYADVLFSKEEVKYHIGSNYTWWGTGVEWGYFYDPDLDDLLNLQRAFAPEDMGVGGFENSMEKNKTESWHVTLGSEGRLGASNWDYDAGLTSTHYKLDEQGFARLAGPINDYFQEHVLGPQLGWDPYYDNYPVFQPDYAAFYTLMSPEDFRSFTGYTSSKSKTTNNTLRLQFTNGELFKLPGGDAGVALAAEAGKEKWDYKPDARFATGDIWGTTSVDGGGQRDRYAAIGELRLPVFEPLTVSLSGRYDRFEPKGGEAVSDSTYSLGVEYRPVESFMFRGKYGTAFKAPTLADQFQAASGYYSFVPDYYRCQQLGFDPVNIDKCPGTFSNRQFFGTTGGSSDLESLTADVWSAGFVWAPLPQLSLTADYFHWDIRNEVGQQNASGLALREMRCRTGEPGYDITSPVCVDALSKITRDGLERITQIYTPKVNEAQELLDAVNVSANYVWNIGTYGELLFRGSYTNNIKHEFVAFEGDETIDLIRNPGWSSDPKSKANASVTWKTGNWSTTAYANRIGHTPNYRARVVETYDDPLAGKLDPFTTYNLSVSYTPLEALNLSVSISNLFNDMPQEDRTYPGSSGAPYNSSQYSIFGRAIYFEGRYAFGRK</sequence>
<dbReference type="PANTHER" id="PTHR47234">
    <property type="match status" value="1"/>
</dbReference>
<dbReference type="PROSITE" id="PS52016">
    <property type="entry name" value="TONB_DEPENDENT_REC_3"/>
    <property type="match status" value="1"/>
</dbReference>
<comment type="caution">
    <text evidence="13">The sequence shown here is derived from an EMBL/GenBank/DDBJ whole genome shotgun (WGS) entry which is preliminary data.</text>
</comment>
<evidence type="ECO:0000256" key="4">
    <source>
        <dbReference type="ARBA" id="ARBA00022692"/>
    </source>
</evidence>
<dbReference type="RefSeq" id="WP_052103496.1">
    <property type="nucleotide sequence ID" value="NZ_AVPS01000004.1"/>
</dbReference>
<keyword evidence="14" id="KW-1185">Reference proteome</keyword>
<dbReference type="STRING" id="1122185.N792_06430"/>
<dbReference type="InterPro" id="IPR012910">
    <property type="entry name" value="Plug_dom"/>
</dbReference>
<evidence type="ECO:0000256" key="8">
    <source>
        <dbReference type="PROSITE-ProRule" id="PRU01360"/>
    </source>
</evidence>
<evidence type="ECO:0000313" key="14">
    <source>
        <dbReference type="Proteomes" id="UP000030017"/>
    </source>
</evidence>
<evidence type="ECO:0000256" key="9">
    <source>
        <dbReference type="RuleBase" id="RU003357"/>
    </source>
</evidence>
<keyword evidence="5 9" id="KW-0798">TonB box</keyword>
<evidence type="ECO:0000256" key="1">
    <source>
        <dbReference type="ARBA" id="ARBA00004571"/>
    </source>
</evidence>
<keyword evidence="10" id="KW-0732">Signal</keyword>
<dbReference type="Pfam" id="PF07715">
    <property type="entry name" value="Plug"/>
    <property type="match status" value="1"/>
</dbReference>
<dbReference type="Gene3D" id="2.170.130.10">
    <property type="entry name" value="TonB-dependent receptor, plug domain"/>
    <property type="match status" value="1"/>
</dbReference>
<dbReference type="Gene3D" id="2.40.170.20">
    <property type="entry name" value="TonB-dependent receptor, beta-barrel domain"/>
    <property type="match status" value="1"/>
</dbReference>
<proteinExistence type="inferred from homology"/>
<dbReference type="GO" id="GO:0009279">
    <property type="term" value="C:cell outer membrane"/>
    <property type="evidence" value="ECO:0007669"/>
    <property type="project" value="UniProtKB-SubCell"/>
</dbReference>
<evidence type="ECO:0000256" key="7">
    <source>
        <dbReference type="ARBA" id="ARBA00023237"/>
    </source>
</evidence>
<dbReference type="InterPro" id="IPR039426">
    <property type="entry name" value="TonB-dep_rcpt-like"/>
</dbReference>
<dbReference type="InterPro" id="IPR037066">
    <property type="entry name" value="Plug_dom_sf"/>
</dbReference>
<evidence type="ECO:0000256" key="2">
    <source>
        <dbReference type="ARBA" id="ARBA00022448"/>
    </source>
</evidence>
<gene>
    <name evidence="13" type="ORF">N792_06430</name>
</gene>
<feature type="signal peptide" evidence="10">
    <location>
        <begin position="1"/>
        <end position="31"/>
    </location>
</feature>
<evidence type="ECO:0000256" key="5">
    <source>
        <dbReference type="ARBA" id="ARBA00023077"/>
    </source>
</evidence>
<feature type="chain" id="PRO_5001969261" evidence="10">
    <location>
        <begin position="32"/>
        <end position="943"/>
    </location>
</feature>
<reference evidence="13 14" key="1">
    <citation type="submission" date="2013-08" db="EMBL/GenBank/DDBJ databases">
        <title>Genome sequencing of Lysobacter.</title>
        <authorList>
            <person name="Zhang S."/>
            <person name="Wang G."/>
        </authorList>
    </citation>
    <scope>NUCLEOTIDE SEQUENCE [LARGE SCALE GENOMIC DNA]</scope>
    <source>
        <strain evidence="13 14">Ko07</strain>
    </source>
</reference>
<dbReference type="InterPro" id="IPR000531">
    <property type="entry name" value="Beta-barrel_TonB"/>
</dbReference>
<name>A0A0A0EPD0_9GAMM</name>
<keyword evidence="4 8" id="KW-0812">Transmembrane</keyword>
<evidence type="ECO:0000256" key="10">
    <source>
        <dbReference type="SAM" id="SignalP"/>
    </source>
</evidence>
<dbReference type="EMBL" id="AVPS01000004">
    <property type="protein sequence ID" value="KGM51978.1"/>
    <property type="molecule type" value="Genomic_DNA"/>
</dbReference>
<keyword evidence="13" id="KW-0675">Receptor</keyword>
<dbReference type="Proteomes" id="UP000030017">
    <property type="component" value="Unassembled WGS sequence"/>
</dbReference>
<dbReference type="SUPFAM" id="SSF56935">
    <property type="entry name" value="Porins"/>
    <property type="match status" value="1"/>
</dbReference>
<evidence type="ECO:0000259" key="12">
    <source>
        <dbReference type="Pfam" id="PF07715"/>
    </source>
</evidence>
<keyword evidence="7 8" id="KW-0998">Cell outer membrane</keyword>
<protein>
    <submittedName>
        <fullName evidence="13">TonB-dependent receptor</fullName>
    </submittedName>
</protein>
<evidence type="ECO:0000259" key="11">
    <source>
        <dbReference type="Pfam" id="PF00593"/>
    </source>
</evidence>
<feature type="domain" description="TonB-dependent receptor plug" evidence="12">
    <location>
        <begin position="65"/>
        <end position="181"/>
    </location>
</feature>
<keyword evidence="3 8" id="KW-1134">Transmembrane beta strand</keyword>
<dbReference type="Pfam" id="PF00593">
    <property type="entry name" value="TonB_dep_Rec_b-barrel"/>
    <property type="match status" value="1"/>
</dbReference>
<accession>A0A0A0EPD0</accession>
<organism evidence="13 14">
    <name type="scientific">Lysobacter concretionis Ko07 = DSM 16239</name>
    <dbReference type="NCBI Taxonomy" id="1122185"/>
    <lineage>
        <taxon>Bacteria</taxon>
        <taxon>Pseudomonadati</taxon>
        <taxon>Pseudomonadota</taxon>
        <taxon>Gammaproteobacteria</taxon>
        <taxon>Lysobacterales</taxon>
        <taxon>Lysobacteraceae</taxon>
        <taxon>Novilysobacter</taxon>
    </lineage>
</organism>
<keyword evidence="2 8" id="KW-0813">Transport</keyword>
<dbReference type="InterPro" id="IPR036942">
    <property type="entry name" value="Beta-barrel_TonB_sf"/>
</dbReference>